<evidence type="ECO:0000313" key="2">
    <source>
        <dbReference type="Proteomes" id="UP001140096"/>
    </source>
</evidence>
<sequence length="550" mass="59451">MPFPVSLLIDQSSHILPVVSKASAAMSELHKNQDIFARAAALPNAIPNALPNTITNALPPVIEPQHSPRVRNESEVRRGRGRGRGRGARHRSPRESSQSPSGESPQPDEDAGLKVDVVLTMEDLLTRGIVTRVGEQMYQIPNDLLHSGRSSITIGAAIGGDKRRFNLKWLYDYRWLRFDPSENSMLCALCKQGRRANQFAKLGSKNFKTSALADHTTSNDHKRSLAQLGPVEVVPDCAIALVDGVWAALPYSAPEPRHQVLEAAVAHMEVSRPASARAMPPSASVKTSPAAAPALTITDGALEAAVGARNVAQPSASSTSYSTIDSLSSTASRITPVETHYAVPKGEHAAMRSLERRAGGRPRAGSGPLLGMAHGGDGQAPRSSATAVPDERYAKEFEHAVQALLQAMNLNLPISSVADLYQLQTRPWPLADIGSHGHTSRGGRGDVRLAGAYANSTEAARTLQHVVSSELLSLIKDEVSQSPAFSVIIDEAPLREHNSLVAHVLLYLRYMRRDPESESGELQAITRFWRCVHLYHEDGGRLARRDPISL</sequence>
<keyword evidence="2" id="KW-1185">Reference proteome</keyword>
<reference evidence="1" key="1">
    <citation type="submission" date="2022-07" db="EMBL/GenBank/DDBJ databases">
        <title>Phylogenomic reconstructions and comparative analyses of Kickxellomycotina fungi.</title>
        <authorList>
            <person name="Reynolds N.K."/>
            <person name="Stajich J.E."/>
            <person name="Barry K."/>
            <person name="Grigoriev I.V."/>
            <person name="Crous P."/>
            <person name="Smith M.E."/>
        </authorList>
    </citation>
    <scope>NUCLEOTIDE SEQUENCE</scope>
    <source>
        <strain evidence="1">CBS 102833</strain>
    </source>
</reference>
<organism evidence="1 2">
    <name type="scientific">Coemansia furcata</name>
    <dbReference type="NCBI Taxonomy" id="417177"/>
    <lineage>
        <taxon>Eukaryota</taxon>
        <taxon>Fungi</taxon>
        <taxon>Fungi incertae sedis</taxon>
        <taxon>Zoopagomycota</taxon>
        <taxon>Kickxellomycotina</taxon>
        <taxon>Kickxellomycetes</taxon>
        <taxon>Kickxellales</taxon>
        <taxon>Kickxellaceae</taxon>
        <taxon>Coemansia</taxon>
    </lineage>
</organism>
<evidence type="ECO:0000313" key="1">
    <source>
        <dbReference type="EMBL" id="KAJ2811458.1"/>
    </source>
</evidence>
<proteinExistence type="predicted"/>
<feature type="non-terminal residue" evidence="1">
    <location>
        <position position="550"/>
    </location>
</feature>
<name>A0ACC1LMM6_9FUNG</name>
<protein>
    <submittedName>
        <fullName evidence="1">Uncharacterized protein</fullName>
    </submittedName>
</protein>
<dbReference type="Proteomes" id="UP001140096">
    <property type="component" value="Unassembled WGS sequence"/>
</dbReference>
<comment type="caution">
    <text evidence="1">The sequence shown here is derived from an EMBL/GenBank/DDBJ whole genome shotgun (WGS) entry which is preliminary data.</text>
</comment>
<accession>A0ACC1LMM6</accession>
<gene>
    <name evidence="1" type="ORF">H4S07_002051</name>
</gene>
<dbReference type="EMBL" id="JANBUP010000434">
    <property type="protein sequence ID" value="KAJ2811458.1"/>
    <property type="molecule type" value="Genomic_DNA"/>
</dbReference>